<protein>
    <recommendedName>
        <fullName evidence="2">Ig-like domain-containing protein</fullName>
    </recommendedName>
</protein>
<dbReference type="InterPro" id="IPR050380">
    <property type="entry name" value="Immune_Resp_Modulators"/>
</dbReference>
<evidence type="ECO:0000313" key="4">
    <source>
        <dbReference type="Proteomes" id="UP001460270"/>
    </source>
</evidence>
<organism evidence="3 4">
    <name type="scientific">Mugilogobius chulae</name>
    <name type="common">yellowstripe goby</name>
    <dbReference type="NCBI Taxonomy" id="88201"/>
    <lineage>
        <taxon>Eukaryota</taxon>
        <taxon>Metazoa</taxon>
        <taxon>Chordata</taxon>
        <taxon>Craniata</taxon>
        <taxon>Vertebrata</taxon>
        <taxon>Euteleostomi</taxon>
        <taxon>Actinopterygii</taxon>
        <taxon>Neopterygii</taxon>
        <taxon>Teleostei</taxon>
        <taxon>Neoteleostei</taxon>
        <taxon>Acanthomorphata</taxon>
        <taxon>Gobiaria</taxon>
        <taxon>Gobiiformes</taxon>
        <taxon>Gobioidei</taxon>
        <taxon>Gobiidae</taxon>
        <taxon>Gobionellinae</taxon>
        <taxon>Mugilogobius</taxon>
    </lineage>
</organism>
<dbReference type="InterPro" id="IPR013783">
    <property type="entry name" value="Ig-like_fold"/>
</dbReference>
<keyword evidence="1" id="KW-0393">Immunoglobulin domain</keyword>
<dbReference type="SUPFAM" id="SSF48726">
    <property type="entry name" value="Immunoglobulin"/>
    <property type="match status" value="1"/>
</dbReference>
<dbReference type="Proteomes" id="UP001460270">
    <property type="component" value="Unassembled WGS sequence"/>
</dbReference>
<dbReference type="Pfam" id="PF07654">
    <property type="entry name" value="C1-set"/>
    <property type="match status" value="1"/>
</dbReference>
<evidence type="ECO:0000256" key="1">
    <source>
        <dbReference type="ARBA" id="ARBA00023319"/>
    </source>
</evidence>
<dbReference type="InterPro" id="IPR007110">
    <property type="entry name" value="Ig-like_dom"/>
</dbReference>
<dbReference type="Gene3D" id="2.60.40.10">
    <property type="entry name" value="Immunoglobulins"/>
    <property type="match status" value="1"/>
</dbReference>
<sequence length="237" mass="26108">MWTEDSSGTLWTLPVKQQQRTVHMRTHTKVMLVMRRASVACVVMKLQSAPLRTIKCPTGPCSCSCKVCVYGNEAPHRHGADRTTLFTSVSEQLNGLVSERLQVFVRPLHEFVSLWYTFGGGTRLLLNLGRVEPRLSVLPPSREELAQGKATFMCLAHEGFPSDWSVWLKVSGGGVVGGEQSRSPAVLQKDGHYSWSSSLTLPAQQWREGGVFVTCEASQGSQSPVSRTLSTLQCSQD</sequence>
<proteinExistence type="predicted"/>
<name>A0AAW0NNI5_9GOBI</name>
<dbReference type="InterPro" id="IPR036179">
    <property type="entry name" value="Ig-like_dom_sf"/>
</dbReference>
<feature type="domain" description="Ig-like" evidence="2">
    <location>
        <begin position="133"/>
        <end position="230"/>
    </location>
</feature>
<reference evidence="4" key="1">
    <citation type="submission" date="2024-04" db="EMBL/GenBank/DDBJ databases">
        <title>Salinicola lusitanus LLJ914,a marine bacterium isolated from the Okinawa Trough.</title>
        <authorList>
            <person name="Li J."/>
        </authorList>
    </citation>
    <scope>NUCLEOTIDE SEQUENCE [LARGE SCALE GENOMIC DNA]</scope>
</reference>
<dbReference type="CDD" id="cd00098">
    <property type="entry name" value="IgC1"/>
    <property type="match status" value="1"/>
</dbReference>
<dbReference type="PANTHER" id="PTHR23411">
    <property type="entry name" value="TAPASIN"/>
    <property type="match status" value="1"/>
</dbReference>
<gene>
    <name evidence="3" type="ORF">WMY93_019078</name>
</gene>
<accession>A0AAW0NNI5</accession>
<comment type="caution">
    <text evidence="3">The sequence shown here is derived from an EMBL/GenBank/DDBJ whole genome shotgun (WGS) entry which is preliminary data.</text>
</comment>
<dbReference type="AlphaFoldDB" id="A0AAW0NNI5"/>
<keyword evidence="4" id="KW-1185">Reference proteome</keyword>
<evidence type="ECO:0000313" key="3">
    <source>
        <dbReference type="EMBL" id="KAK7898225.1"/>
    </source>
</evidence>
<dbReference type="EMBL" id="JBBPFD010000014">
    <property type="protein sequence ID" value="KAK7898225.1"/>
    <property type="molecule type" value="Genomic_DNA"/>
</dbReference>
<dbReference type="InterPro" id="IPR003597">
    <property type="entry name" value="Ig_C1-set"/>
</dbReference>
<dbReference type="PROSITE" id="PS50835">
    <property type="entry name" value="IG_LIKE"/>
    <property type="match status" value="1"/>
</dbReference>
<evidence type="ECO:0000259" key="2">
    <source>
        <dbReference type="PROSITE" id="PS50835"/>
    </source>
</evidence>